<organism evidence="9 10">
    <name type="scientific">Streptococcus acidominimus</name>
    <dbReference type="NCBI Taxonomy" id="1326"/>
    <lineage>
        <taxon>Bacteria</taxon>
        <taxon>Bacillati</taxon>
        <taxon>Bacillota</taxon>
        <taxon>Bacilli</taxon>
        <taxon>Lactobacillales</taxon>
        <taxon>Streptococcaceae</taxon>
        <taxon>Streptococcus</taxon>
    </lineage>
</organism>
<dbReference type="InterPro" id="IPR019931">
    <property type="entry name" value="LPXTG_anchor"/>
</dbReference>
<evidence type="ECO:0000256" key="2">
    <source>
        <dbReference type="ARBA" id="ARBA00022525"/>
    </source>
</evidence>
<keyword evidence="3 7" id="KW-0732">Signal</keyword>
<evidence type="ECO:0000256" key="5">
    <source>
        <dbReference type="SAM" id="MobiDB-lite"/>
    </source>
</evidence>
<dbReference type="OrthoDB" id="2217579at2"/>
<dbReference type="EMBL" id="LT906454">
    <property type="protein sequence ID" value="SNV38873.1"/>
    <property type="molecule type" value="Genomic_DNA"/>
</dbReference>
<keyword evidence="6" id="KW-1133">Transmembrane helix</keyword>
<feature type="compositionally biased region" description="Basic and acidic residues" evidence="5">
    <location>
        <begin position="478"/>
        <end position="493"/>
    </location>
</feature>
<name>A0A239WY60_STRAI</name>
<dbReference type="InterPro" id="IPR013783">
    <property type="entry name" value="Ig-like_fold"/>
</dbReference>
<dbReference type="RefSeq" id="WP_095122268.1">
    <property type="nucleotide sequence ID" value="NZ_LT906454.1"/>
</dbReference>
<keyword evidence="6" id="KW-0812">Transmembrane</keyword>
<gene>
    <name evidence="9" type="ORF">SAMEA4504048_00877</name>
</gene>
<dbReference type="Proteomes" id="UP000215144">
    <property type="component" value="Chromosome 1"/>
</dbReference>
<dbReference type="KEGG" id="saco:SAME_00877"/>
<keyword evidence="1" id="KW-0134">Cell wall</keyword>
<evidence type="ECO:0000256" key="1">
    <source>
        <dbReference type="ARBA" id="ARBA00022512"/>
    </source>
</evidence>
<keyword evidence="2" id="KW-0964">Secreted</keyword>
<evidence type="ECO:0000259" key="8">
    <source>
        <dbReference type="PROSITE" id="PS50847"/>
    </source>
</evidence>
<feature type="signal peptide" evidence="7">
    <location>
        <begin position="1"/>
        <end position="25"/>
    </location>
</feature>
<feature type="chain" id="PRO_5038544774" evidence="7">
    <location>
        <begin position="26"/>
        <end position="531"/>
    </location>
</feature>
<evidence type="ECO:0000313" key="10">
    <source>
        <dbReference type="Proteomes" id="UP000215144"/>
    </source>
</evidence>
<reference evidence="9 10" key="1">
    <citation type="submission" date="2017-06" db="EMBL/GenBank/DDBJ databases">
        <authorList>
            <consortium name="Pathogen Informatics"/>
        </authorList>
    </citation>
    <scope>NUCLEOTIDE SEQUENCE [LARGE SCALE GENOMIC DNA]</scope>
    <source>
        <strain evidence="9 10">NCTC11291</strain>
    </source>
</reference>
<evidence type="ECO:0000313" key="9">
    <source>
        <dbReference type="EMBL" id="SNV38873.1"/>
    </source>
</evidence>
<evidence type="ECO:0000256" key="3">
    <source>
        <dbReference type="ARBA" id="ARBA00022729"/>
    </source>
</evidence>
<dbReference type="Gene3D" id="2.60.40.10">
    <property type="entry name" value="Immunoglobulins"/>
    <property type="match status" value="1"/>
</dbReference>
<keyword evidence="4" id="KW-0572">Peptidoglycan-anchor</keyword>
<feature type="compositionally biased region" description="Polar residues" evidence="5">
    <location>
        <begin position="420"/>
        <end position="430"/>
    </location>
</feature>
<feature type="domain" description="Gram-positive cocci surface proteins LPxTG" evidence="8">
    <location>
        <begin position="497"/>
        <end position="531"/>
    </location>
</feature>
<feature type="transmembrane region" description="Helical" evidence="6">
    <location>
        <begin position="507"/>
        <end position="525"/>
    </location>
</feature>
<proteinExistence type="predicted"/>
<sequence length="531" mass="56529">MKRKSNSVIGFIAVATLSASFLVHSTMDVRADVPAADVPVNAAKGFNYTVTVVGDNGKTLAGQQVSLFDTTAVRVEYASGATDSSGRITFENLPLSHNFSVSINGQIQSYTVRTDQANANLASSFKIAGQGTGLPSYSKSAITITVRDEEGIPVANKNISLKDKEGNLLSTKTSDSNGQIIFSDQLMDGTYYGYYLDDRLIGEAMPGESRNVYVDTSVAPASEKTQGFTFIATVLDDQGLTLSNKEVVLTDITDGSNGPKMAMKTNGDGEAIFSNLDLSRNFSVAVEDSDQAYTVRTDRAGAELRSSFIAKGQGEKQPKYSTDPLVVVVRDANSEPLPGQKVVLKDVRNHVVGEMVTGQDGKAIFTNGLLDGTFYHISVNELQDVSEAMPGSERSVYLTDEQIVSPDDAATADKTEDGATKSSNGNIQDPKNQKKDGSAREENKAGSGESQPSKGGLKQGEKGKPDNLAVVNKANKSSQDRDMTRGDKQKGDKTASLPFTGDSSNAVMTWFGVACLGLVSILVLAKKRQGK</sequence>
<dbReference type="AlphaFoldDB" id="A0A239WY60"/>
<accession>A0A239WY60</accession>
<dbReference type="NCBIfam" id="TIGR01167">
    <property type="entry name" value="LPXTG_anchor"/>
    <property type="match status" value="1"/>
</dbReference>
<evidence type="ECO:0000256" key="6">
    <source>
        <dbReference type="SAM" id="Phobius"/>
    </source>
</evidence>
<dbReference type="PROSITE" id="PS50847">
    <property type="entry name" value="GRAM_POS_ANCHORING"/>
    <property type="match status" value="1"/>
</dbReference>
<feature type="region of interest" description="Disordered" evidence="5">
    <location>
        <begin position="393"/>
        <end position="503"/>
    </location>
</feature>
<protein>
    <submittedName>
        <fullName evidence="9">Cell wall surface anchor family protein</fullName>
    </submittedName>
</protein>
<feature type="compositionally biased region" description="Basic and acidic residues" evidence="5">
    <location>
        <begin position="431"/>
        <end position="444"/>
    </location>
</feature>
<evidence type="ECO:0000256" key="7">
    <source>
        <dbReference type="SAM" id="SignalP"/>
    </source>
</evidence>
<evidence type="ECO:0000256" key="4">
    <source>
        <dbReference type="ARBA" id="ARBA00023088"/>
    </source>
</evidence>
<keyword evidence="6" id="KW-0472">Membrane</keyword>